<accession>A0A1M7UIZ1</accession>
<gene>
    <name evidence="4" type="ORF">SAMN05444170_5311</name>
</gene>
<dbReference type="OrthoDB" id="6193797at2"/>
<dbReference type="RefSeq" id="WP_072822372.1">
    <property type="nucleotide sequence ID" value="NZ_LT670849.1"/>
</dbReference>
<dbReference type="InterPro" id="IPR011990">
    <property type="entry name" value="TPR-like_helical_dom_sf"/>
</dbReference>
<dbReference type="Proteomes" id="UP000184096">
    <property type="component" value="Chromosome I"/>
</dbReference>
<dbReference type="Pfam" id="PF13181">
    <property type="entry name" value="TPR_8"/>
    <property type="match status" value="1"/>
</dbReference>
<dbReference type="Pfam" id="PF13424">
    <property type="entry name" value="TPR_12"/>
    <property type="match status" value="1"/>
</dbReference>
<dbReference type="AlphaFoldDB" id="A0A1M7UIZ1"/>
<feature type="repeat" description="TPR" evidence="3">
    <location>
        <begin position="267"/>
        <end position="300"/>
    </location>
</feature>
<protein>
    <submittedName>
        <fullName evidence="4">Tfp pilus assembly protein PilF</fullName>
    </submittedName>
</protein>
<dbReference type="InterPro" id="IPR002201">
    <property type="entry name" value="Glyco_trans_9"/>
</dbReference>
<dbReference type="Gene3D" id="1.25.40.10">
    <property type="entry name" value="Tetratricopeptide repeat domain"/>
    <property type="match status" value="3"/>
</dbReference>
<evidence type="ECO:0000256" key="1">
    <source>
        <dbReference type="ARBA" id="ARBA00022737"/>
    </source>
</evidence>
<dbReference type="InterPro" id="IPR019734">
    <property type="entry name" value="TPR_rpt"/>
</dbReference>
<dbReference type="Pfam" id="PF13432">
    <property type="entry name" value="TPR_16"/>
    <property type="match status" value="1"/>
</dbReference>
<sequence>MNRQQRRAAAKTDKLSNRSPAALIGSGLQYLQSGQFSEAEKCCHEILAGDPDHADSFHLLGLISAKANKHDQAIEFITQAIRKNPNNAVYHSNLGTMLQRQSRFDEALKSFDLTLSLKPESADTWIKLGNVLQRQGRFEEAIPAYDRALEIDPPRPEAGTNRTQASALYKKGVCLRHLMRLEEARISFDQALAIYPDHFDALNDRGRTLLDLWRADEALMDFRKAIRIDPNSAAPLNNCGITLILLRRCEEALETLDRALSISPDLAELFNNKGNALKYLGRFDEALLNYDRAIELKPDYAEARSNRGNCLDEMGRYGEALSCYEDALALQPDHADTHWNIAVNRLRAGDLRTGWVENEWRWKIKSLQVKHRSFGQPLWIGAEPIDGKVLLLHNEQGLGDALQFVRYVPLLAARGARIVLEVDGPLKKLLSGLSGVSHCIAKGEALPDFDFHCPLTSLPLAFDTTLDTIPSKVPYISVGARATDWGTRLHSQNLPRIGLVWSGNPIHNNDRNRSMPLVSLLPLLDVKAQFVSLQKDIRSSDEAVLRERNDILHLGAELQSFADTAALIEQLDLVISVDTSVAHLTGALGRPVWIFLPYVPDWRWLLDREDSPWYPTARLFRQSQAREWHSVVDEMQRALTVFAELSRQR</sequence>
<dbReference type="PANTHER" id="PTHR44943:SF8">
    <property type="entry name" value="TPR REPEAT-CONTAINING PROTEIN MJ0263"/>
    <property type="match status" value="1"/>
</dbReference>
<keyword evidence="5" id="KW-1185">Reference proteome</keyword>
<evidence type="ECO:0000313" key="4">
    <source>
        <dbReference type="EMBL" id="SHN82896.1"/>
    </source>
</evidence>
<dbReference type="Pfam" id="PF01075">
    <property type="entry name" value="Glyco_transf_9"/>
    <property type="match status" value="1"/>
</dbReference>
<feature type="repeat" description="TPR" evidence="3">
    <location>
        <begin position="301"/>
        <end position="334"/>
    </location>
</feature>
<dbReference type="PROSITE" id="PS50293">
    <property type="entry name" value="TPR_REGION"/>
    <property type="match status" value="3"/>
</dbReference>
<dbReference type="GO" id="GO:0016757">
    <property type="term" value="F:glycosyltransferase activity"/>
    <property type="evidence" value="ECO:0007669"/>
    <property type="project" value="InterPro"/>
</dbReference>
<dbReference type="EMBL" id="LT670849">
    <property type="protein sequence ID" value="SHN82896.1"/>
    <property type="molecule type" value="Genomic_DNA"/>
</dbReference>
<name>A0A1M7UIZ1_9BRAD</name>
<dbReference type="InterPro" id="IPR051685">
    <property type="entry name" value="Ycf3/AcsC/BcsC/TPR_MFPF"/>
</dbReference>
<evidence type="ECO:0000256" key="3">
    <source>
        <dbReference type="PROSITE-ProRule" id="PRU00339"/>
    </source>
</evidence>
<feature type="repeat" description="TPR" evidence="3">
    <location>
        <begin position="88"/>
        <end position="121"/>
    </location>
</feature>
<feature type="repeat" description="TPR" evidence="3">
    <location>
        <begin position="199"/>
        <end position="232"/>
    </location>
</feature>
<dbReference type="Pfam" id="PF14559">
    <property type="entry name" value="TPR_19"/>
    <property type="match status" value="1"/>
</dbReference>
<keyword evidence="1" id="KW-0677">Repeat</keyword>
<dbReference type="SUPFAM" id="SSF81901">
    <property type="entry name" value="HCP-like"/>
    <property type="match status" value="1"/>
</dbReference>
<dbReference type="Pfam" id="PF13414">
    <property type="entry name" value="TPR_11"/>
    <property type="match status" value="1"/>
</dbReference>
<reference evidence="5" key="1">
    <citation type="submission" date="2016-11" db="EMBL/GenBank/DDBJ databases">
        <authorList>
            <person name="Varghese N."/>
            <person name="Submissions S."/>
        </authorList>
    </citation>
    <scope>NUCLEOTIDE SEQUENCE [LARGE SCALE GENOMIC DNA]</scope>
    <source>
        <strain evidence="5">GAS401</strain>
    </source>
</reference>
<dbReference type="SUPFAM" id="SSF53756">
    <property type="entry name" value="UDP-Glycosyltransferase/glycogen phosphorylase"/>
    <property type="match status" value="1"/>
</dbReference>
<dbReference type="Gene3D" id="3.40.50.2000">
    <property type="entry name" value="Glycogen Phosphorylase B"/>
    <property type="match status" value="1"/>
</dbReference>
<feature type="repeat" description="TPR" evidence="3">
    <location>
        <begin position="165"/>
        <end position="198"/>
    </location>
</feature>
<dbReference type="PROSITE" id="PS50005">
    <property type="entry name" value="TPR"/>
    <property type="match status" value="7"/>
</dbReference>
<dbReference type="SMART" id="SM00028">
    <property type="entry name" value="TPR"/>
    <property type="match status" value="9"/>
</dbReference>
<proteinExistence type="predicted"/>
<evidence type="ECO:0000313" key="5">
    <source>
        <dbReference type="Proteomes" id="UP000184096"/>
    </source>
</evidence>
<dbReference type="PANTHER" id="PTHR44943">
    <property type="entry name" value="CELLULOSE SYNTHASE OPERON PROTEIN C"/>
    <property type="match status" value="1"/>
</dbReference>
<keyword evidence="2 3" id="KW-0802">TPR repeat</keyword>
<feature type="repeat" description="TPR" evidence="3">
    <location>
        <begin position="122"/>
        <end position="155"/>
    </location>
</feature>
<evidence type="ECO:0000256" key="2">
    <source>
        <dbReference type="ARBA" id="ARBA00022803"/>
    </source>
</evidence>
<feature type="repeat" description="TPR" evidence="3">
    <location>
        <begin position="54"/>
        <end position="87"/>
    </location>
</feature>
<organism evidence="4 5">
    <name type="scientific">Bradyrhizobium erythrophlei</name>
    <dbReference type="NCBI Taxonomy" id="1437360"/>
    <lineage>
        <taxon>Bacteria</taxon>
        <taxon>Pseudomonadati</taxon>
        <taxon>Pseudomonadota</taxon>
        <taxon>Alphaproteobacteria</taxon>
        <taxon>Hyphomicrobiales</taxon>
        <taxon>Nitrobacteraceae</taxon>
        <taxon>Bradyrhizobium</taxon>
    </lineage>
</organism>